<dbReference type="Gene3D" id="3.30.450.20">
    <property type="entry name" value="PAS domain"/>
    <property type="match status" value="2"/>
</dbReference>
<dbReference type="PANTHER" id="PTHR45138:SF9">
    <property type="entry name" value="DIGUANYLATE CYCLASE DGCM-RELATED"/>
    <property type="match status" value="1"/>
</dbReference>
<dbReference type="Pfam" id="PF00990">
    <property type="entry name" value="GGDEF"/>
    <property type="match status" value="1"/>
</dbReference>
<dbReference type="InterPro" id="IPR000700">
    <property type="entry name" value="PAS-assoc_C"/>
</dbReference>
<reference evidence="8" key="1">
    <citation type="journal article" date="2019" name="Int. J. Syst. Evol. Microbiol.">
        <title>The Global Catalogue of Microorganisms (GCM) 10K type strain sequencing project: providing services to taxonomists for standard genome sequencing and annotation.</title>
        <authorList>
            <consortium name="The Broad Institute Genomics Platform"/>
            <consortium name="The Broad Institute Genome Sequencing Center for Infectious Disease"/>
            <person name="Wu L."/>
            <person name="Ma J."/>
        </authorList>
    </citation>
    <scope>NUCLEOTIDE SEQUENCE [LARGE SCALE GENOMIC DNA]</scope>
    <source>
        <strain evidence="8">SHR3</strain>
    </source>
</reference>
<feature type="non-terminal residue" evidence="7">
    <location>
        <position position="1"/>
    </location>
</feature>
<dbReference type="InterPro" id="IPR013656">
    <property type="entry name" value="PAS_4"/>
</dbReference>
<comment type="catalytic activity">
    <reaction evidence="2">
        <text>2 GTP = 3',3'-c-di-GMP + 2 diphosphate</text>
        <dbReference type="Rhea" id="RHEA:24898"/>
        <dbReference type="ChEBI" id="CHEBI:33019"/>
        <dbReference type="ChEBI" id="CHEBI:37565"/>
        <dbReference type="ChEBI" id="CHEBI:58805"/>
        <dbReference type="EC" id="2.7.7.65"/>
    </reaction>
</comment>
<dbReference type="SUPFAM" id="SSF55785">
    <property type="entry name" value="PYP-like sensor domain (PAS domain)"/>
    <property type="match status" value="2"/>
</dbReference>
<keyword evidence="7" id="KW-0808">Transferase</keyword>
<feature type="domain" description="GGDEF" evidence="6">
    <location>
        <begin position="316"/>
        <end position="446"/>
    </location>
</feature>
<dbReference type="EMBL" id="JBHSOG010000007">
    <property type="protein sequence ID" value="MFC5768062.1"/>
    <property type="molecule type" value="Genomic_DNA"/>
</dbReference>
<keyword evidence="8" id="KW-1185">Reference proteome</keyword>
<evidence type="ECO:0000259" key="6">
    <source>
        <dbReference type="PROSITE" id="PS50887"/>
    </source>
</evidence>
<comment type="caution">
    <text evidence="7">The sequence shown here is derived from an EMBL/GenBank/DDBJ whole genome shotgun (WGS) entry which is preliminary data.</text>
</comment>
<dbReference type="Pfam" id="PF08448">
    <property type="entry name" value="PAS_4"/>
    <property type="match status" value="1"/>
</dbReference>
<dbReference type="SMART" id="SM00267">
    <property type="entry name" value="GGDEF"/>
    <property type="match status" value="1"/>
</dbReference>
<dbReference type="InterPro" id="IPR001610">
    <property type="entry name" value="PAC"/>
</dbReference>
<protein>
    <recommendedName>
        <fullName evidence="1">diguanylate cyclase</fullName>
        <ecNumber evidence="1">2.7.7.65</ecNumber>
    </recommendedName>
</protein>
<dbReference type="Gene3D" id="3.30.70.270">
    <property type="match status" value="1"/>
</dbReference>
<dbReference type="Proteomes" id="UP001595974">
    <property type="component" value="Unassembled WGS sequence"/>
</dbReference>
<dbReference type="InterPro" id="IPR050469">
    <property type="entry name" value="Diguanylate_Cyclase"/>
</dbReference>
<dbReference type="InterPro" id="IPR043128">
    <property type="entry name" value="Rev_trsase/Diguanyl_cyclase"/>
</dbReference>
<dbReference type="InterPro" id="IPR000160">
    <property type="entry name" value="GGDEF_dom"/>
</dbReference>
<name>A0ABW1ALE6_9RHOO</name>
<dbReference type="CDD" id="cd01949">
    <property type="entry name" value="GGDEF"/>
    <property type="match status" value="1"/>
</dbReference>
<feature type="domain" description="PAC" evidence="5">
    <location>
        <begin position="199"/>
        <end position="252"/>
    </location>
</feature>
<dbReference type="NCBIfam" id="TIGR00254">
    <property type="entry name" value="GGDEF"/>
    <property type="match status" value="1"/>
</dbReference>
<dbReference type="CDD" id="cd00130">
    <property type="entry name" value="PAS"/>
    <property type="match status" value="1"/>
</dbReference>
<organism evidence="7 8">
    <name type="scientific">Thauera sinica</name>
    <dbReference type="NCBI Taxonomy" id="2665146"/>
    <lineage>
        <taxon>Bacteria</taxon>
        <taxon>Pseudomonadati</taxon>
        <taxon>Pseudomonadota</taxon>
        <taxon>Betaproteobacteria</taxon>
        <taxon>Rhodocyclales</taxon>
        <taxon>Zoogloeaceae</taxon>
        <taxon>Thauera</taxon>
    </lineage>
</organism>
<gene>
    <name evidence="7" type="ORF">ACFPTN_01615</name>
</gene>
<sequence length="449" mass="50097">LRTVIDESPDIILMKDWNGRFLLGNMALATLYGTTPDQLVGKDDGHFNPNREQVDFYLRNVQSVMLGGETQLVQESSTNAETGEIRHFHSIKKPLRGPDGEHRILVIAHDVTDLQRAHKVIEERERSYAYAMAAAGEGIWDWDIERGLVTHNASWCALLGFPLSDLRHPIEVFASQLHEDDREAVLAAIDAAKAESGRYRHEHRMRRTDGSVIWVLDRGEVVERGADGRPMRMAGCVTDITARKRDEQALHKATEALAEMNARLEQKVAERTQELARANVELRLLARRDALTGLPNRLAGNERLADEFVRMKRSGNPYAVLMMDLDHFKSINDSHGHAAGDAVLRHAADILKQSIRESDFVARFGGEEFLAVLPATDLDGARRVGEKIRFAIQASPTPVVGSLSISLGLALATPDHDDVDVAMRRADRGLYQAKHSGRNRLVTMPPIPF</sequence>
<dbReference type="NCBIfam" id="TIGR00229">
    <property type="entry name" value="sensory_box"/>
    <property type="match status" value="2"/>
</dbReference>
<accession>A0ABW1ALE6</accession>
<feature type="coiled-coil region" evidence="3">
    <location>
        <begin position="243"/>
        <end position="281"/>
    </location>
</feature>
<dbReference type="PANTHER" id="PTHR45138">
    <property type="entry name" value="REGULATORY COMPONENTS OF SENSORY TRANSDUCTION SYSTEM"/>
    <property type="match status" value="1"/>
</dbReference>
<dbReference type="SMART" id="SM00091">
    <property type="entry name" value="PAS"/>
    <property type="match status" value="2"/>
</dbReference>
<proteinExistence type="predicted"/>
<evidence type="ECO:0000256" key="3">
    <source>
        <dbReference type="SAM" id="Coils"/>
    </source>
</evidence>
<dbReference type="RefSeq" id="WP_385960888.1">
    <property type="nucleotide sequence ID" value="NZ_JBHSOG010000007.1"/>
</dbReference>
<dbReference type="InterPro" id="IPR035965">
    <property type="entry name" value="PAS-like_dom_sf"/>
</dbReference>
<dbReference type="SMART" id="SM00086">
    <property type="entry name" value="PAC"/>
    <property type="match status" value="1"/>
</dbReference>
<keyword evidence="3" id="KW-0175">Coiled coil</keyword>
<dbReference type="GO" id="GO:0052621">
    <property type="term" value="F:diguanylate cyclase activity"/>
    <property type="evidence" value="ECO:0007669"/>
    <property type="project" value="UniProtKB-EC"/>
</dbReference>
<dbReference type="InterPro" id="IPR013655">
    <property type="entry name" value="PAS_fold_3"/>
</dbReference>
<evidence type="ECO:0000256" key="2">
    <source>
        <dbReference type="ARBA" id="ARBA00034247"/>
    </source>
</evidence>
<feature type="domain" description="PAS" evidence="4">
    <location>
        <begin position="1"/>
        <end position="42"/>
    </location>
</feature>
<evidence type="ECO:0000259" key="4">
    <source>
        <dbReference type="PROSITE" id="PS50112"/>
    </source>
</evidence>
<dbReference type="Pfam" id="PF08447">
    <property type="entry name" value="PAS_3"/>
    <property type="match status" value="1"/>
</dbReference>
<evidence type="ECO:0000256" key="1">
    <source>
        <dbReference type="ARBA" id="ARBA00012528"/>
    </source>
</evidence>
<dbReference type="EC" id="2.7.7.65" evidence="1"/>
<dbReference type="InterPro" id="IPR000014">
    <property type="entry name" value="PAS"/>
</dbReference>
<evidence type="ECO:0000313" key="7">
    <source>
        <dbReference type="EMBL" id="MFC5768062.1"/>
    </source>
</evidence>
<evidence type="ECO:0000313" key="8">
    <source>
        <dbReference type="Proteomes" id="UP001595974"/>
    </source>
</evidence>
<keyword evidence="7" id="KW-0548">Nucleotidyltransferase</keyword>
<dbReference type="InterPro" id="IPR029787">
    <property type="entry name" value="Nucleotide_cyclase"/>
</dbReference>
<dbReference type="PROSITE" id="PS50887">
    <property type="entry name" value="GGDEF"/>
    <property type="match status" value="1"/>
</dbReference>
<dbReference type="PROSITE" id="PS50113">
    <property type="entry name" value="PAC"/>
    <property type="match status" value="1"/>
</dbReference>
<dbReference type="PROSITE" id="PS50112">
    <property type="entry name" value="PAS"/>
    <property type="match status" value="1"/>
</dbReference>
<evidence type="ECO:0000259" key="5">
    <source>
        <dbReference type="PROSITE" id="PS50113"/>
    </source>
</evidence>
<dbReference type="SUPFAM" id="SSF55073">
    <property type="entry name" value="Nucleotide cyclase"/>
    <property type="match status" value="1"/>
</dbReference>